<name>A0AC61TPM5_9CAUD</name>
<proteinExistence type="predicted"/>
<gene>
    <name evidence="1" type="ORF">PETECAROL_47</name>
</gene>
<sequence>MRRHGNKGGEEMISQKLAEVCREVIRMNNGGATLAAMQNKIESHVGFKLSCRNKADFLDLVNLYIEMGERK</sequence>
<keyword evidence="2" id="KW-1185">Reference proteome</keyword>
<dbReference type="Proteomes" id="UP000827436">
    <property type="component" value="Segment"/>
</dbReference>
<protein>
    <submittedName>
        <fullName evidence="1">Uncharacterized protein</fullName>
    </submittedName>
</protein>
<evidence type="ECO:0000313" key="1">
    <source>
        <dbReference type="EMBL" id="UGO52461.1"/>
    </source>
</evidence>
<accession>A0AC61TPM5</accession>
<reference evidence="1" key="1">
    <citation type="submission" date="2021-10" db="EMBL/GenBank/DDBJ databases">
        <authorList>
            <person name="Danielson P.C."/>
            <person name="Moulton R.M."/>
            <person name="Eberhard N."/>
            <person name="Harris E."/>
            <person name="Grose J.H."/>
        </authorList>
    </citation>
    <scope>NUCLEOTIDE SEQUENCE</scope>
</reference>
<organism evidence="1 2">
    <name type="scientific">Klebsiella phage vB_KpnD_PeteCarol</name>
    <dbReference type="NCBI Taxonomy" id="2902681"/>
    <lineage>
        <taxon>Viruses</taxon>
        <taxon>Duplodnaviria</taxon>
        <taxon>Heunggongvirae</taxon>
        <taxon>Uroviricota</taxon>
        <taxon>Caudoviricetes</taxon>
        <taxon>Drexlerviridae</taxon>
        <taxon>Webervirus</taxon>
        <taxon>Webervirus petecarol</taxon>
    </lineage>
</organism>
<evidence type="ECO:0000313" key="2">
    <source>
        <dbReference type="Proteomes" id="UP000827436"/>
    </source>
</evidence>
<dbReference type="EMBL" id="OL539448">
    <property type="protein sequence ID" value="UGO52461.1"/>
    <property type="molecule type" value="Genomic_DNA"/>
</dbReference>